<sequence length="138" mass="16055">MEYIAAPLYSLKRCISEKIMLNYNMDLTNKSRVKSWENIGNDWKEFSHRPRKEAVANFRLKTGHDCLAEHLKRTGILTNSSCLICKIDTMNREHLLVCLGHDSITSMDLQESHVLEGEHVLKAPPQELFRGFYRCLNF</sequence>
<evidence type="ECO:0000313" key="2">
    <source>
        <dbReference type="Proteomes" id="UP000887013"/>
    </source>
</evidence>
<proteinExistence type="predicted"/>
<keyword evidence="2" id="KW-1185">Reference proteome</keyword>
<reference evidence="1" key="1">
    <citation type="submission" date="2020-08" db="EMBL/GenBank/DDBJ databases">
        <title>Multicomponent nature underlies the extraordinary mechanical properties of spider dragline silk.</title>
        <authorList>
            <person name="Kono N."/>
            <person name="Nakamura H."/>
            <person name="Mori M."/>
            <person name="Yoshida Y."/>
            <person name="Ohtoshi R."/>
            <person name="Malay A.D."/>
            <person name="Moran D.A.P."/>
            <person name="Tomita M."/>
            <person name="Numata K."/>
            <person name="Arakawa K."/>
        </authorList>
    </citation>
    <scope>NUCLEOTIDE SEQUENCE</scope>
</reference>
<evidence type="ECO:0000313" key="1">
    <source>
        <dbReference type="EMBL" id="GFT36304.1"/>
    </source>
</evidence>
<dbReference type="AlphaFoldDB" id="A0A8X6TRF0"/>
<dbReference type="OrthoDB" id="6515318at2759"/>
<dbReference type="Proteomes" id="UP000887013">
    <property type="component" value="Unassembled WGS sequence"/>
</dbReference>
<gene>
    <name evidence="1" type="ORF">NPIL_285181</name>
</gene>
<dbReference type="EMBL" id="BMAW01062544">
    <property type="protein sequence ID" value="GFT36304.1"/>
    <property type="molecule type" value="Genomic_DNA"/>
</dbReference>
<name>A0A8X6TRF0_NEPPI</name>
<organism evidence="1 2">
    <name type="scientific">Nephila pilipes</name>
    <name type="common">Giant wood spider</name>
    <name type="synonym">Nephila maculata</name>
    <dbReference type="NCBI Taxonomy" id="299642"/>
    <lineage>
        <taxon>Eukaryota</taxon>
        <taxon>Metazoa</taxon>
        <taxon>Ecdysozoa</taxon>
        <taxon>Arthropoda</taxon>
        <taxon>Chelicerata</taxon>
        <taxon>Arachnida</taxon>
        <taxon>Araneae</taxon>
        <taxon>Araneomorphae</taxon>
        <taxon>Entelegynae</taxon>
        <taxon>Araneoidea</taxon>
        <taxon>Nephilidae</taxon>
        <taxon>Nephila</taxon>
    </lineage>
</organism>
<protein>
    <submittedName>
        <fullName evidence="1">Uncharacterized protein LOC103523915</fullName>
    </submittedName>
</protein>
<accession>A0A8X6TRF0</accession>
<comment type="caution">
    <text evidence="1">The sequence shown here is derived from an EMBL/GenBank/DDBJ whole genome shotgun (WGS) entry which is preliminary data.</text>
</comment>